<dbReference type="UniPathway" id="UPA00087">
    <property type="reaction ID" value="UER00172"/>
</dbReference>
<evidence type="ECO:0000256" key="2">
    <source>
        <dbReference type="ARBA" id="ARBA00022723"/>
    </source>
</evidence>
<dbReference type="AlphaFoldDB" id="A0A7U6QYF4"/>
<dbReference type="InterPro" id="IPR029057">
    <property type="entry name" value="PRTase-like"/>
</dbReference>
<dbReference type="Gene3D" id="3.40.50.2020">
    <property type="match status" value="2"/>
</dbReference>
<feature type="binding site" evidence="9">
    <location>
        <begin position="65"/>
        <end position="67"/>
    </location>
    <ligand>
        <name>ATP</name>
        <dbReference type="ChEBI" id="CHEBI:30616"/>
    </ligand>
</feature>
<evidence type="ECO:0000256" key="8">
    <source>
        <dbReference type="ARBA" id="ARBA00049535"/>
    </source>
</evidence>
<dbReference type="InterPro" id="IPR000842">
    <property type="entry name" value="PRib_PP_synth_CS"/>
</dbReference>
<keyword evidence="3 9" id="KW-0545">Nucleotide biosynthesis</keyword>
<accession>A0A7U6QYF4</accession>
<comment type="subcellular location">
    <subcellularLocation>
        <location evidence="9">Cytoplasm</location>
    </subcellularLocation>
</comment>
<organism evidence="11 12">
    <name type="scientific">Leptotrichia wadei</name>
    <dbReference type="NCBI Taxonomy" id="157687"/>
    <lineage>
        <taxon>Bacteria</taxon>
        <taxon>Fusobacteriati</taxon>
        <taxon>Fusobacteriota</taxon>
        <taxon>Fusobacteriia</taxon>
        <taxon>Fusobacteriales</taxon>
        <taxon>Leptotrichiaceae</taxon>
        <taxon>Leptotrichia</taxon>
    </lineage>
</organism>
<dbReference type="InterPro" id="IPR037515">
    <property type="entry name" value="Rib-P_diPkinase_bac"/>
</dbReference>
<dbReference type="SMART" id="SM01400">
    <property type="entry name" value="Pribosyltran_N"/>
    <property type="match status" value="1"/>
</dbReference>
<keyword evidence="5 9" id="KW-0418">Kinase</keyword>
<dbReference type="GO" id="GO:0005524">
    <property type="term" value="F:ATP binding"/>
    <property type="evidence" value="ECO:0007669"/>
    <property type="project" value="UniProtKB-KW"/>
</dbReference>
<evidence type="ECO:0000256" key="6">
    <source>
        <dbReference type="ARBA" id="ARBA00022840"/>
    </source>
</evidence>
<keyword evidence="6 9" id="KW-0067">ATP-binding</keyword>
<dbReference type="GO" id="GO:0006164">
    <property type="term" value="P:purine nucleotide biosynthetic process"/>
    <property type="evidence" value="ECO:0007669"/>
    <property type="project" value="TreeGrafter"/>
</dbReference>
<dbReference type="FunFam" id="3.40.50.2020:FF:000007">
    <property type="entry name" value="Ribose-phosphate pyrophosphokinase"/>
    <property type="match status" value="1"/>
</dbReference>
<keyword evidence="4 9" id="KW-0547">Nucleotide-binding</keyword>
<comment type="catalytic activity">
    <reaction evidence="8 9">
        <text>D-ribose 5-phosphate + ATP = 5-phospho-alpha-D-ribose 1-diphosphate + AMP + H(+)</text>
        <dbReference type="Rhea" id="RHEA:15609"/>
        <dbReference type="ChEBI" id="CHEBI:15378"/>
        <dbReference type="ChEBI" id="CHEBI:30616"/>
        <dbReference type="ChEBI" id="CHEBI:58017"/>
        <dbReference type="ChEBI" id="CHEBI:78346"/>
        <dbReference type="ChEBI" id="CHEBI:456215"/>
        <dbReference type="EC" id="2.7.6.1"/>
    </reaction>
</comment>
<keyword evidence="7 9" id="KW-0460">Magnesium</keyword>
<feature type="binding site" evidence="9">
    <location>
        <position position="199"/>
    </location>
    <ligand>
        <name>Mg(2+)</name>
        <dbReference type="ChEBI" id="CHEBI:18420"/>
    </ligand>
</feature>
<dbReference type="GO" id="GO:0009156">
    <property type="term" value="P:ribonucleoside monophosphate biosynthetic process"/>
    <property type="evidence" value="ECO:0007669"/>
    <property type="project" value="InterPro"/>
</dbReference>
<keyword evidence="1 9" id="KW-0808">Transferase</keyword>
<evidence type="ECO:0000256" key="5">
    <source>
        <dbReference type="ARBA" id="ARBA00022777"/>
    </source>
</evidence>
<feature type="binding site" evidence="9">
    <location>
        <position position="158"/>
    </location>
    <ligand>
        <name>Mg(2+)</name>
        <dbReference type="ChEBI" id="CHEBI:18420"/>
    </ligand>
</feature>
<dbReference type="InterPro" id="IPR005946">
    <property type="entry name" value="Rib-P_diPkinase"/>
</dbReference>
<evidence type="ECO:0000313" key="11">
    <source>
        <dbReference type="EMBL" id="BBM42113.2"/>
    </source>
</evidence>
<evidence type="ECO:0000256" key="1">
    <source>
        <dbReference type="ARBA" id="ARBA00022679"/>
    </source>
</evidence>
<dbReference type="GO" id="GO:0000287">
    <property type="term" value="F:magnesium ion binding"/>
    <property type="evidence" value="ECO:0007669"/>
    <property type="project" value="UniProtKB-UniRule"/>
</dbReference>
<evidence type="ECO:0000259" key="10">
    <source>
        <dbReference type="Pfam" id="PF13793"/>
    </source>
</evidence>
<evidence type="ECO:0000313" key="12">
    <source>
        <dbReference type="Proteomes" id="UP000321943"/>
    </source>
</evidence>
<comment type="cofactor">
    <cofactor evidence="9">
        <name>Mg(2+)</name>
        <dbReference type="ChEBI" id="CHEBI:18420"/>
    </cofactor>
    <text evidence="9">Binds 2 Mg(2+) ions per subunit.</text>
</comment>
<keyword evidence="9" id="KW-0963">Cytoplasm</keyword>
<dbReference type="HAMAP" id="MF_00583_B">
    <property type="entry name" value="RibP_PPkinase_B"/>
    <property type="match status" value="1"/>
</dbReference>
<dbReference type="GO" id="GO:0005737">
    <property type="term" value="C:cytoplasm"/>
    <property type="evidence" value="ECO:0007669"/>
    <property type="project" value="UniProtKB-SubCell"/>
</dbReference>
<evidence type="ECO:0000256" key="3">
    <source>
        <dbReference type="ARBA" id="ARBA00022727"/>
    </source>
</evidence>
<comment type="pathway">
    <text evidence="9">Metabolic intermediate biosynthesis; 5-phospho-alpha-D-ribose 1-diphosphate biosynthesis; 5-phospho-alpha-D-ribose 1-diphosphate from D-ribose 5-phosphate (route I): step 1/1.</text>
</comment>
<dbReference type="Pfam" id="PF13793">
    <property type="entry name" value="Pribosyltran_N"/>
    <property type="match status" value="1"/>
</dbReference>
<feature type="binding site" evidence="9">
    <location>
        <begin position="252"/>
        <end position="256"/>
    </location>
    <ligand>
        <name>D-ribose 5-phosphate</name>
        <dbReference type="ChEBI" id="CHEBI:78346"/>
    </ligand>
</feature>
<dbReference type="GO" id="GO:0016301">
    <property type="term" value="F:kinase activity"/>
    <property type="evidence" value="ECO:0007669"/>
    <property type="project" value="UniProtKB-KW"/>
</dbReference>
<comment type="similarity">
    <text evidence="9">Belongs to the ribose-phosphate pyrophosphokinase family. Class I subfamily.</text>
</comment>
<dbReference type="Proteomes" id="UP000321943">
    <property type="component" value="Chromosome"/>
</dbReference>
<keyword evidence="2 9" id="KW-0479">Metal-binding</keyword>
<feature type="binding site" evidence="9">
    <location>
        <position position="248"/>
    </location>
    <ligand>
        <name>D-ribose 5-phosphate</name>
        <dbReference type="ChEBI" id="CHEBI:78346"/>
    </ligand>
</feature>
<comment type="function">
    <text evidence="9">Involved in the biosynthesis of the central metabolite phospho-alpha-D-ribosyl-1-pyrophosphate (PRPP) via the transfer of pyrophosphoryl group from ATP to 1-hydroxyl of ribose-5-phosphate (Rib-5-P).</text>
</comment>
<dbReference type="EMBL" id="AP019829">
    <property type="protein sequence ID" value="BBM42113.2"/>
    <property type="molecule type" value="Genomic_DNA"/>
</dbReference>
<feature type="domain" description="Ribose-phosphate pyrophosphokinase N-terminal" evidence="10">
    <location>
        <begin position="32"/>
        <end position="148"/>
    </location>
</feature>
<sequence length="350" mass="38588">MSENKKLIKIKNINERKGNKMITLTKEDKDKIRVFAGTSSKKLAEKIAKYLDMDLSAAEIVRFADGETFAKAKKSVRGCKVFIVQSTSKPVNESLMELLVFIDAIRRSSAKEIIAVIPYYGYARQDRKASPREPITSKLVANLLTVAGATRVITMDLHARQIQGFFDIPVDHMEALPILAKNFIKYGFSPEDTVVVSPDVGGVKRARGLANWLHTPLAIIDKRRAKANVSEVMNIIGDVKGKKAILIDDMIDTAGTICNAAQALIDKGALEVYGCATHAVFSNPAVERLKNSAFTEVVVTDTIELPEDKKFDKLKILTTSKMFAEIITRIATNNPISGLFEMPVDDGNDD</sequence>
<protein>
    <recommendedName>
        <fullName evidence="9">Ribose-phosphate pyrophosphokinase</fullName>
        <shortName evidence="9">RPPK</shortName>
        <ecNumber evidence="9">2.7.6.1</ecNumber>
    </recommendedName>
    <alternativeName>
        <fullName evidence="9">5-phospho-D-ribosyl alpha-1-diphosphate synthase</fullName>
    </alternativeName>
    <alternativeName>
        <fullName evidence="9">Phosphoribosyl diphosphate synthase</fullName>
    </alternativeName>
    <alternativeName>
        <fullName evidence="9">Phosphoribosyl pyrophosphate synthase</fullName>
        <shortName evidence="9">P-Rib-PP synthase</shortName>
        <shortName evidence="9">PRPP synthase</shortName>
        <shortName evidence="9">PRPPase</shortName>
    </alternativeName>
</protein>
<comment type="subunit">
    <text evidence="9">Homohexamer.</text>
</comment>
<feature type="binding site" evidence="9">
    <location>
        <position position="224"/>
    </location>
    <ligand>
        <name>D-ribose 5-phosphate</name>
        <dbReference type="ChEBI" id="CHEBI:78346"/>
    </ligand>
</feature>
<dbReference type="InterPro" id="IPR029099">
    <property type="entry name" value="Pribosyltran_N"/>
</dbReference>
<dbReference type="NCBIfam" id="NF002320">
    <property type="entry name" value="PRK01259.1"/>
    <property type="match status" value="1"/>
</dbReference>
<dbReference type="CDD" id="cd06223">
    <property type="entry name" value="PRTases_typeI"/>
    <property type="match status" value="1"/>
</dbReference>
<proteinExistence type="inferred from homology"/>
<dbReference type="GO" id="GO:0006015">
    <property type="term" value="P:5-phosphoribose 1-diphosphate biosynthetic process"/>
    <property type="evidence" value="ECO:0007669"/>
    <property type="project" value="UniProtKB-UniRule"/>
</dbReference>
<dbReference type="PANTHER" id="PTHR10210:SF41">
    <property type="entry name" value="RIBOSE-PHOSPHATE PYROPHOSPHOKINASE 1, CHLOROPLASTIC"/>
    <property type="match status" value="1"/>
</dbReference>
<gene>
    <name evidence="9" type="primary">prs</name>
    <name evidence="11" type="ORF">JCM16777_0357</name>
</gene>
<dbReference type="Pfam" id="PF14572">
    <property type="entry name" value="Pribosyl_synth"/>
    <property type="match status" value="1"/>
</dbReference>
<dbReference type="NCBIfam" id="TIGR01251">
    <property type="entry name" value="ribP_PPkin"/>
    <property type="match status" value="1"/>
</dbReference>
<feature type="active site" evidence="9">
    <location>
        <position position="222"/>
    </location>
</feature>
<dbReference type="GO" id="GO:0002189">
    <property type="term" value="C:ribose phosphate diphosphokinase complex"/>
    <property type="evidence" value="ECO:0007669"/>
    <property type="project" value="TreeGrafter"/>
</dbReference>
<dbReference type="GO" id="GO:0004749">
    <property type="term" value="F:ribose phosphate diphosphokinase activity"/>
    <property type="evidence" value="ECO:0007669"/>
    <property type="project" value="UniProtKB-UniRule"/>
</dbReference>
<evidence type="ECO:0000256" key="9">
    <source>
        <dbReference type="HAMAP-Rule" id="MF_00583"/>
    </source>
</evidence>
<name>A0A7U6QYF4_9FUSO</name>
<dbReference type="InterPro" id="IPR000836">
    <property type="entry name" value="PRTase_dom"/>
</dbReference>
<dbReference type="PROSITE" id="PS00114">
    <property type="entry name" value="PRPP_SYNTHASE"/>
    <property type="match status" value="1"/>
</dbReference>
<evidence type="ECO:0000256" key="4">
    <source>
        <dbReference type="ARBA" id="ARBA00022741"/>
    </source>
</evidence>
<evidence type="ECO:0000256" key="7">
    <source>
        <dbReference type="ARBA" id="ARBA00022842"/>
    </source>
</evidence>
<reference evidence="11 12" key="1">
    <citation type="submission" date="2019-07" db="EMBL/GenBank/DDBJ databases">
        <title>Complete Genome Sequence of Leptotrichia wadei Strain JCM16777.</title>
        <authorList>
            <person name="Watanabe S."/>
            <person name="Cui L."/>
        </authorList>
    </citation>
    <scope>NUCLEOTIDE SEQUENCE [LARGE SCALE GENOMIC DNA]</scope>
    <source>
        <strain evidence="11 12">JCM16777</strain>
    </source>
</reference>
<dbReference type="EC" id="2.7.6.1" evidence="9"/>
<dbReference type="KEGG" id="lwd:JCM16777_0357"/>
<dbReference type="PANTHER" id="PTHR10210">
    <property type="entry name" value="RIBOSE-PHOSPHATE DIPHOSPHOKINASE FAMILY MEMBER"/>
    <property type="match status" value="1"/>
</dbReference>
<feature type="binding site" evidence="9">
    <location>
        <begin position="124"/>
        <end position="125"/>
    </location>
    <ligand>
        <name>ATP</name>
        <dbReference type="ChEBI" id="CHEBI:30616"/>
    </ligand>
</feature>
<dbReference type="SUPFAM" id="SSF53271">
    <property type="entry name" value="PRTase-like"/>
    <property type="match status" value="1"/>
</dbReference>